<dbReference type="EMBL" id="CP042437">
    <property type="protein sequence ID" value="QEC74736.1"/>
    <property type="molecule type" value="Genomic_DNA"/>
</dbReference>
<reference evidence="3 4" key="1">
    <citation type="journal article" date="2013" name="J. Microbiol.">
        <title>Mucilaginibacter ginsenosidivorax sp. nov., with ginsenoside converting activity isolated from sediment.</title>
        <authorList>
            <person name="Kim J.K."/>
            <person name="Choi T.E."/>
            <person name="Liu Q.M."/>
            <person name="Park H.Y."/>
            <person name="Yi T.H."/>
            <person name="Yoon M.H."/>
            <person name="Kim S.C."/>
            <person name="Im W.T."/>
        </authorList>
    </citation>
    <scope>NUCLEOTIDE SEQUENCE [LARGE SCALE GENOMIC DNA]</scope>
    <source>
        <strain evidence="3 4">KHI28</strain>
    </source>
</reference>
<dbReference type="PROSITE" id="PS50109">
    <property type="entry name" value="HIS_KIN"/>
    <property type="match status" value="1"/>
</dbReference>
<name>A0A5B8VVD7_9SPHI</name>
<feature type="domain" description="Histidine kinase" evidence="2">
    <location>
        <begin position="1"/>
        <end position="63"/>
    </location>
</feature>
<dbReference type="GO" id="GO:0000155">
    <property type="term" value="F:phosphorelay sensor kinase activity"/>
    <property type="evidence" value="ECO:0007669"/>
    <property type="project" value="TreeGrafter"/>
</dbReference>
<sequence length="164" mass="19268">MERVLINLIQNALKYAPGSPITLRTETVSGYIKLCIIDEGTGIPADKVPLIFGRYYRLDPKGIQRTRTWSVYRCRNCEATWRRHWRFVRTWAGLCILVHPAGSFLPVKFLFRLFTTSETYKRLRVGNRGNRCIIVEIAPSLLNISRPRLHKKFFKRLFTIRRTI</sequence>
<evidence type="ECO:0000256" key="1">
    <source>
        <dbReference type="ARBA" id="ARBA00022553"/>
    </source>
</evidence>
<gene>
    <name evidence="3" type="ORF">FSB76_01780</name>
</gene>
<evidence type="ECO:0000313" key="3">
    <source>
        <dbReference type="EMBL" id="QEC74736.1"/>
    </source>
</evidence>
<dbReference type="SUPFAM" id="SSF55874">
    <property type="entry name" value="ATPase domain of HSP90 chaperone/DNA topoisomerase II/histidine kinase"/>
    <property type="match status" value="1"/>
</dbReference>
<dbReference type="KEGG" id="mgk:FSB76_01780"/>
<dbReference type="CDD" id="cd00075">
    <property type="entry name" value="HATPase"/>
    <property type="match status" value="1"/>
</dbReference>
<dbReference type="Gene3D" id="3.30.565.10">
    <property type="entry name" value="Histidine kinase-like ATPase, C-terminal domain"/>
    <property type="match status" value="1"/>
</dbReference>
<proteinExistence type="predicted"/>
<dbReference type="PANTHER" id="PTHR43547:SF2">
    <property type="entry name" value="HYBRID SIGNAL TRANSDUCTION HISTIDINE KINASE C"/>
    <property type="match status" value="1"/>
</dbReference>
<evidence type="ECO:0000259" key="2">
    <source>
        <dbReference type="PROSITE" id="PS50109"/>
    </source>
</evidence>
<keyword evidence="3" id="KW-0808">Transferase</keyword>
<dbReference type="InterPro" id="IPR036890">
    <property type="entry name" value="HATPase_C_sf"/>
</dbReference>
<dbReference type="InterPro" id="IPR005467">
    <property type="entry name" value="His_kinase_dom"/>
</dbReference>
<dbReference type="PANTHER" id="PTHR43547">
    <property type="entry name" value="TWO-COMPONENT HISTIDINE KINASE"/>
    <property type="match status" value="1"/>
</dbReference>
<keyword evidence="3" id="KW-0418">Kinase</keyword>
<dbReference type="InterPro" id="IPR003594">
    <property type="entry name" value="HATPase_dom"/>
</dbReference>
<keyword evidence="1" id="KW-0597">Phosphoprotein</keyword>
<keyword evidence="4" id="KW-1185">Reference proteome</keyword>
<dbReference type="Proteomes" id="UP000321362">
    <property type="component" value="Chromosome"/>
</dbReference>
<organism evidence="3 4">
    <name type="scientific">Mucilaginibacter ginsenosidivorax</name>
    <dbReference type="NCBI Taxonomy" id="862126"/>
    <lineage>
        <taxon>Bacteria</taxon>
        <taxon>Pseudomonadati</taxon>
        <taxon>Bacteroidota</taxon>
        <taxon>Sphingobacteriia</taxon>
        <taxon>Sphingobacteriales</taxon>
        <taxon>Sphingobacteriaceae</taxon>
        <taxon>Mucilaginibacter</taxon>
    </lineage>
</organism>
<dbReference type="Pfam" id="PF02518">
    <property type="entry name" value="HATPase_c"/>
    <property type="match status" value="1"/>
</dbReference>
<evidence type="ECO:0000313" key="4">
    <source>
        <dbReference type="Proteomes" id="UP000321362"/>
    </source>
</evidence>
<accession>A0A5B8VVD7</accession>
<protein>
    <submittedName>
        <fullName evidence="3">Sensor histidine kinase</fullName>
    </submittedName>
</protein>
<dbReference type="AlphaFoldDB" id="A0A5B8VVD7"/>